<organism evidence="1 2">
    <name type="scientific">Pseudomonas cedrina</name>
    <dbReference type="NCBI Taxonomy" id="651740"/>
    <lineage>
        <taxon>Bacteria</taxon>
        <taxon>Pseudomonadati</taxon>
        <taxon>Pseudomonadota</taxon>
        <taxon>Gammaproteobacteria</taxon>
        <taxon>Pseudomonadales</taxon>
        <taxon>Pseudomonadaceae</taxon>
        <taxon>Pseudomonas</taxon>
    </lineage>
</organism>
<protein>
    <submittedName>
        <fullName evidence="1">Lytic transglycosylase</fullName>
    </submittedName>
</protein>
<dbReference type="EMBL" id="PCQE01000023">
    <property type="protein sequence ID" value="PRC02942.1"/>
    <property type="molecule type" value="Genomic_DNA"/>
</dbReference>
<dbReference type="RefSeq" id="WP_105226432.1">
    <property type="nucleotide sequence ID" value="NZ_PCQE01000023.1"/>
</dbReference>
<reference evidence="1 2" key="1">
    <citation type="submission" date="2017-09" db="EMBL/GenBank/DDBJ databases">
        <title>Genomic, metabolic, and phenotypic characteristics of bacterial isolates from the natural microbiome of the model nematode Caenorhabditis elegans.</title>
        <authorList>
            <person name="Zimmermann J."/>
            <person name="Obeng N."/>
            <person name="Yang W."/>
            <person name="Obeng O."/>
            <person name="Kissoyan K."/>
            <person name="Pees B."/>
            <person name="Dirksen P."/>
            <person name="Hoppner M."/>
            <person name="Franke A."/>
            <person name="Rosenstiel P."/>
            <person name="Leippe M."/>
            <person name="Dierking K."/>
            <person name="Kaleta C."/>
            <person name="Schulenburg H."/>
        </authorList>
    </citation>
    <scope>NUCLEOTIDE SEQUENCE [LARGE SCALE GENOMIC DNA]</scope>
    <source>
        <strain evidence="1 2">MYb184</strain>
    </source>
</reference>
<proteinExistence type="predicted"/>
<evidence type="ECO:0000313" key="2">
    <source>
        <dbReference type="Proteomes" id="UP000239458"/>
    </source>
</evidence>
<comment type="caution">
    <text evidence="1">The sequence shown here is derived from an EMBL/GenBank/DDBJ whole genome shotgun (WGS) entry which is preliminary data.</text>
</comment>
<accession>A0A2S9DNX8</accession>
<dbReference type="AlphaFoldDB" id="A0A2S9DNX8"/>
<sequence>MEHEIYYCKSWFRLKKTAIGIMDEDTAKEKHIAGEPYVALIGSTSTPYSFIEVIPDKGLIGVGFLDQQQREYLTYQFHKKTDNQIFLSMAIHREFETDTEKVTNGTCYLFNENGNVLVRKETFTPHSIEEMTSTFEPRNNFEKYPSFGDYSRLIVADR</sequence>
<name>A0A2S9DNX8_PSECE</name>
<evidence type="ECO:0000313" key="1">
    <source>
        <dbReference type="EMBL" id="PRC02942.1"/>
    </source>
</evidence>
<gene>
    <name evidence="1" type="ORF">CQ006_15260</name>
</gene>
<dbReference type="Proteomes" id="UP000239458">
    <property type="component" value="Unassembled WGS sequence"/>
</dbReference>